<dbReference type="PROSITE" id="PS50111">
    <property type="entry name" value="CHEMOTAXIS_TRANSDUC_2"/>
    <property type="match status" value="1"/>
</dbReference>
<keyword evidence="3" id="KW-0807">Transducer</keyword>
<organism evidence="5 6">
    <name type="scientific">Paraburkholderia saeva</name>
    <dbReference type="NCBI Taxonomy" id="2777537"/>
    <lineage>
        <taxon>Bacteria</taxon>
        <taxon>Pseudomonadati</taxon>
        <taxon>Pseudomonadota</taxon>
        <taxon>Betaproteobacteria</taxon>
        <taxon>Burkholderiales</taxon>
        <taxon>Burkholderiaceae</taxon>
        <taxon>Paraburkholderia</taxon>
    </lineage>
</organism>
<dbReference type="InterPro" id="IPR004090">
    <property type="entry name" value="Chemotax_Me-accpt_rcpt"/>
</dbReference>
<sequence length="133" mass="13991">MCLDPRKPALHIFGVRSRALRSADAAREIKALIGASVQDVETGNALVTRAGESMREIVGAVRNVATIMSEIKSATIEQGTGIEQVGQAVSQMDQVTQQNAALVEEAAAAASALKDQAQSMTKAVAEFRLRAVA</sequence>
<proteinExistence type="inferred from homology"/>
<dbReference type="GO" id="GO:0005886">
    <property type="term" value="C:plasma membrane"/>
    <property type="evidence" value="ECO:0007669"/>
    <property type="project" value="TreeGrafter"/>
</dbReference>
<keyword evidence="1" id="KW-0488">Methylation</keyword>
<keyword evidence="6" id="KW-1185">Reference proteome</keyword>
<dbReference type="EMBL" id="CAJQZC010000016">
    <property type="protein sequence ID" value="CAG4925585.1"/>
    <property type="molecule type" value="Genomic_DNA"/>
</dbReference>
<comment type="caution">
    <text evidence="5">The sequence shown here is derived from an EMBL/GenBank/DDBJ whole genome shotgun (WGS) entry which is preliminary data.</text>
</comment>
<dbReference type="PRINTS" id="PR00260">
    <property type="entry name" value="CHEMTRNSDUCR"/>
</dbReference>
<gene>
    <name evidence="5" type="primary">tap_2</name>
    <name evidence="5" type="ORF">LMG31841_05499</name>
</gene>
<evidence type="ECO:0000313" key="5">
    <source>
        <dbReference type="EMBL" id="CAG4925585.1"/>
    </source>
</evidence>
<feature type="domain" description="Methyl-accepting transducer" evidence="4">
    <location>
        <begin position="15"/>
        <end position="114"/>
    </location>
</feature>
<dbReference type="GO" id="GO:0007165">
    <property type="term" value="P:signal transduction"/>
    <property type="evidence" value="ECO:0007669"/>
    <property type="project" value="UniProtKB-KW"/>
</dbReference>
<dbReference type="PANTHER" id="PTHR43531:SF14">
    <property type="entry name" value="METHYL-ACCEPTING CHEMOTAXIS PROTEIN I-RELATED"/>
    <property type="match status" value="1"/>
</dbReference>
<dbReference type="Proteomes" id="UP000789704">
    <property type="component" value="Unassembled WGS sequence"/>
</dbReference>
<dbReference type="InterPro" id="IPR051310">
    <property type="entry name" value="MCP_chemotaxis"/>
</dbReference>
<evidence type="ECO:0000256" key="3">
    <source>
        <dbReference type="PROSITE-ProRule" id="PRU00284"/>
    </source>
</evidence>
<dbReference type="GO" id="GO:0004888">
    <property type="term" value="F:transmembrane signaling receptor activity"/>
    <property type="evidence" value="ECO:0007669"/>
    <property type="project" value="InterPro"/>
</dbReference>
<dbReference type="Pfam" id="PF00015">
    <property type="entry name" value="MCPsignal"/>
    <property type="match status" value="1"/>
</dbReference>
<dbReference type="SUPFAM" id="SSF58104">
    <property type="entry name" value="Methyl-accepting chemotaxis protein (MCP) signaling domain"/>
    <property type="match status" value="1"/>
</dbReference>
<evidence type="ECO:0000256" key="1">
    <source>
        <dbReference type="ARBA" id="ARBA00022481"/>
    </source>
</evidence>
<evidence type="ECO:0000259" key="4">
    <source>
        <dbReference type="PROSITE" id="PS50111"/>
    </source>
</evidence>
<name>A0A9N8S0Y2_9BURK</name>
<comment type="similarity">
    <text evidence="2">Belongs to the methyl-accepting chemotaxis (MCP) protein family.</text>
</comment>
<protein>
    <submittedName>
        <fullName evidence="5">Methyl-accepting chemotaxis protein IV</fullName>
    </submittedName>
</protein>
<accession>A0A9N8S0Y2</accession>
<dbReference type="GO" id="GO:0006935">
    <property type="term" value="P:chemotaxis"/>
    <property type="evidence" value="ECO:0007669"/>
    <property type="project" value="InterPro"/>
</dbReference>
<dbReference type="AlphaFoldDB" id="A0A9N8S0Y2"/>
<dbReference type="PANTHER" id="PTHR43531">
    <property type="entry name" value="PROTEIN ICFG"/>
    <property type="match status" value="1"/>
</dbReference>
<evidence type="ECO:0000313" key="6">
    <source>
        <dbReference type="Proteomes" id="UP000789704"/>
    </source>
</evidence>
<reference evidence="5" key="1">
    <citation type="submission" date="2021-04" db="EMBL/GenBank/DDBJ databases">
        <authorList>
            <person name="Vanwijnsberghe S."/>
        </authorList>
    </citation>
    <scope>NUCLEOTIDE SEQUENCE</scope>
    <source>
        <strain evidence="5">LMG 31841</strain>
    </source>
</reference>
<evidence type="ECO:0000256" key="2">
    <source>
        <dbReference type="ARBA" id="ARBA00029447"/>
    </source>
</evidence>
<dbReference type="Gene3D" id="1.10.287.950">
    <property type="entry name" value="Methyl-accepting chemotaxis protein"/>
    <property type="match status" value="1"/>
</dbReference>
<dbReference type="InterPro" id="IPR004089">
    <property type="entry name" value="MCPsignal_dom"/>
</dbReference>